<name>A0A0D1EF25_9RHOB</name>
<gene>
    <name evidence="1" type="ORF">jaqu_27440</name>
</gene>
<organism evidence="1 2">
    <name type="scientific">Jannaschia aquimarina</name>
    <dbReference type="NCBI Taxonomy" id="935700"/>
    <lineage>
        <taxon>Bacteria</taxon>
        <taxon>Pseudomonadati</taxon>
        <taxon>Pseudomonadota</taxon>
        <taxon>Alphaproteobacteria</taxon>
        <taxon>Rhodobacterales</taxon>
        <taxon>Roseobacteraceae</taxon>
        <taxon>Jannaschia</taxon>
    </lineage>
</organism>
<evidence type="ECO:0000313" key="2">
    <source>
        <dbReference type="Proteomes" id="UP000032232"/>
    </source>
</evidence>
<evidence type="ECO:0000313" key="1">
    <source>
        <dbReference type="EMBL" id="KIT15496.1"/>
    </source>
</evidence>
<dbReference type="EMBL" id="JYFE01000049">
    <property type="protein sequence ID" value="KIT15496.1"/>
    <property type="molecule type" value="Genomic_DNA"/>
</dbReference>
<dbReference type="PATRIC" id="fig|935700.4.peg.2841"/>
<reference evidence="1 2" key="1">
    <citation type="submission" date="2015-02" db="EMBL/GenBank/DDBJ databases">
        <title>Genome Sequence of Jannaschia aquimarina DSM28248, a member of the Roseobacter clade.</title>
        <authorList>
            <person name="Voget S."/>
            <person name="Daniel R."/>
        </authorList>
    </citation>
    <scope>NUCLEOTIDE SEQUENCE [LARGE SCALE GENOMIC DNA]</scope>
    <source>
        <strain evidence="1 2">GSW-M26</strain>
    </source>
</reference>
<keyword evidence="2" id="KW-1185">Reference proteome</keyword>
<sequence length="303" mass="32305">MKGRSDRPIGRKIAKIAMSIRYGRRGAHAQDWWPGLRLTPAGPDTSGRIVWRGTPLVDVEPASAFLSQMPRQRAIIGTGPSLRGQDLSSLPAHGSILLNGALTLLDGALPSPLALCVEDERFVHRHHAMFARFAPGIPWWLLSVSAIRALASYDPDLLSKGRIVLIDDIRKPYMRSRQDDLDLARLDHVEAGDGALFSLDPSKGIAGCGTVAFTALQFAMAAGSGDVVLAGVDLTDGTSRFYEEGEGAGSGLDAGQDRIAAHFALALSVAERGDIRLLCASDRSLLLRLGYSPAPLPSARAAP</sequence>
<comment type="caution">
    <text evidence="1">The sequence shown here is derived from an EMBL/GenBank/DDBJ whole genome shotgun (WGS) entry which is preliminary data.</text>
</comment>
<proteinExistence type="predicted"/>
<dbReference type="STRING" id="935700.jaqu_27440"/>
<accession>A0A0D1EF25</accession>
<protein>
    <submittedName>
        <fullName evidence="1">Lipopolysaccharide core biosynthesis protein</fullName>
    </submittedName>
</protein>
<dbReference type="Proteomes" id="UP000032232">
    <property type="component" value="Unassembled WGS sequence"/>
</dbReference>
<dbReference type="AlphaFoldDB" id="A0A0D1EF25"/>